<sequence length="357" mass="38257">MESATAVSTQPQVTVGIDTGKQFHVAHAADQIGRPLGSHRMPTTTAGYRQFVSWAHGLGQLVTIGVEGSGHYGAGLARHLRAEGITVAEVGRPKCQRTARYGKSDDADAAGAAAIVLAGEALGELKSADGPAEMVRILRVARTSAVRARAKAYTALQSLLVTAPSMLREQLAGLYKDRLIAACENLSEPETLTSTTDAMILAIKLLAARCRELDAESERLAQHLDAITSAAAPTLRAVYGVGPDTAATLLAAVGDNPERITNDAAFAKLCGVSPLDASSGKTVRHRLNRGGNRDANRALHVILVVRLRRHQPTRDYLTRRLAEGKTKNEIKRCLKRYIAREIFHALHPPRTPLKIVA</sequence>
<dbReference type="RefSeq" id="WP_214094472.1">
    <property type="nucleotide sequence ID" value="NZ_JAHCLR010000051.1"/>
</dbReference>
<proteinExistence type="predicted"/>
<gene>
    <name evidence="3" type="ORF">KIH27_18685</name>
</gene>
<dbReference type="InterPro" id="IPR002525">
    <property type="entry name" value="Transp_IS110-like_N"/>
</dbReference>
<feature type="domain" description="Transposase IS116/IS110/IS902 C-terminal" evidence="2">
    <location>
        <begin position="234"/>
        <end position="316"/>
    </location>
</feature>
<evidence type="ECO:0000259" key="2">
    <source>
        <dbReference type="Pfam" id="PF02371"/>
    </source>
</evidence>
<dbReference type="Pfam" id="PF01548">
    <property type="entry name" value="DEDD_Tnp_IS110"/>
    <property type="match status" value="1"/>
</dbReference>
<name>A0ABS5RMT9_9MYCO</name>
<protein>
    <submittedName>
        <fullName evidence="3">IS110 family transposase</fullName>
    </submittedName>
</protein>
<dbReference type="InterPro" id="IPR003346">
    <property type="entry name" value="Transposase_20"/>
</dbReference>
<evidence type="ECO:0000313" key="4">
    <source>
        <dbReference type="Proteomes" id="UP001519535"/>
    </source>
</evidence>
<accession>A0ABS5RMT9</accession>
<dbReference type="PANTHER" id="PTHR33055:SF16">
    <property type="entry name" value="TRANSPOSASE FOR INSERTION SEQUENCE ELEMENT IS1547"/>
    <property type="match status" value="1"/>
</dbReference>
<keyword evidence="4" id="KW-1185">Reference proteome</keyword>
<dbReference type="Pfam" id="PF02371">
    <property type="entry name" value="Transposase_20"/>
    <property type="match status" value="1"/>
</dbReference>
<dbReference type="EMBL" id="JAHCLR010000051">
    <property type="protein sequence ID" value="MBS9535615.1"/>
    <property type="molecule type" value="Genomic_DNA"/>
</dbReference>
<evidence type="ECO:0000313" key="3">
    <source>
        <dbReference type="EMBL" id="MBS9535615.1"/>
    </source>
</evidence>
<dbReference type="InterPro" id="IPR047650">
    <property type="entry name" value="Transpos_IS110"/>
</dbReference>
<reference evidence="3 4" key="1">
    <citation type="submission" date="2021-05" db="EMBL/GenBank/DDBJ databases">
        <title>Mycobacterium acidophilum sp. nov., an extremely acid-tolerant member of the genus Mycobacterium.</title>
        <authorList>
            <person name="Xia J."/>
        </authorList>
    </citation>
    <scope>NUCLEOTIDE SEQUENCE [LARGE SCALE GENOMIC DNA]</scope>
    <source>
        <strain evidence="3 4">M1</strain>
    </source>
</reference>
<dbReference type="NCBIfam" id="NF033542">
    <property type="entry name" value="transpos_IS110"/>
    <property type="match status" value="1"/>
</dbReference>
<feature type="domain" description="Transposase IS110-like N-terminal" evidence="1">
    <location>
        <begin position="15"/>
        <end position="161"/>
    </location>
</feature>
<comment type="caution">
    <text evidence="3">The sequence shown here is derived from an EMBL/GenBank/DDBJ whole genome shotgun (WGS) entry which is preliminary data.</text>
</comment>
<evidence type="ECO:0000259" key="1">
    <source>
        <dbReference type="Pfam" id="PF01548"/>
    </source>
</evidence>
<organism evidence="3 4">
    <name type="scientific">Mycolicibacter acidiphilus</name>
    <dbReference type="NCBI Taxonomy" id="2835306"/>
    <lineage>
        <taxon>Bacteria</taxon>
        <taxon>Bacillati</taxon>
        <taxon>Actinomycetota</taxon>
        <taxon>Actinomycetes</taxon>
        <taxon>Mycobacteriales</taxon>
        <taxon>Mycobacteriaceae</taxon>
        <taxon>Mycolicibacter</taxon>
    </lineage>
</organism>
<dbReference type="Proteomes" id="UP001519535">
    <property type="component" value="Unassembled WGS sequence"/>
</dbReference>
<dbReference type="PANTHER" id="PTHR33055">
    <property type="entry name" value="TRANSPOSASE FOR INSERTION SEQUENCE ELEMENT IS1111A"/>
    <property type="match status" value="1"/>
</dbReference>